<feature type="repeat" description="ANK" evidence="3">
    <location>
        <begin position="970"/>
        <end position="1002"/>
    </location>
</feature>
<dbReference type="PANTHER" id="PTHR24198:SF165">
    <property type="entry name" value="ANKYRIN REPEAT-CONTAINING PROTEIN-RELATED"/>
    <property type="match status" value="1"/>
</dbReference>
<dbReference type="InterPro" id="IPR013087">
    <property type="entry name" value="Znf_C2H2_type"/>
</dbReference>
<dbReference type="SMART" id="SM00355">
    <property type="entry name" value="ZnF_C2H2"/>
    <property type="match status" value="2"/>
</dbReference>
<dbReference type="PANTHER" id="PTHR24198">
    <property type="entry name" value="ANKYRIN REPEAT AND PROTEIN KINASE DOMAIN-CONTAINING PROTEIN"/>
    <property type="match status" value="1"/>
</dbReference>
<evidence type="ECO:0000259" key="5">
    <source>
        <dbReference type="PROSITE" id="PS50157"/>
    </source>
</evidence>
<keyword evidence="4" id="KW-0479">Metal-binding</keyword>
<dbReference type="PROSITE" id="PS50088">
    <property type="entry name" value="ANK_REPEAT"/>
    <property type="match status" value="2"/>
</dbReference>
<dbReference type="GO" id="GO:0008270">
    <property type="term" value="F:zinc ion binding"/>
    <property type="evidence" value="ECO:0007669"/>
    <property type="project" value="UniProtKB-KW"/>
</dbReference>
<proteinExistence type="predicted"/>
<accession>A0A1Y6LYZ4</accession>
<dbReference type="PROSITE" id="PS00028">
    <property type="entry name" value="ZINC_FINGER_C2H2_1"/>
    <property type="match status" value="1"/>
</dbReference>
<keyword evidence="4" id="KW-0863">Zinc-finger</keyword>
<evidence type="ECO:0000256" key="4">
    <source>
        <dbReference type="PROSITE-ProRule" id="PRU00042"/>
    </source>
</evidence>
<evidence type="ECO:0000313" key="6">
    <source>
        <dbReference type="EMBL" id="SMY29624.1"/>
    </source>
</evidence>
<evidence type="ECO:0000313" key="7">
    <source>
        <dbReference type="Proteomes" id="UP000215453"/>
    </source>
</evidence>
<evidence type="ECO:0000256" key="1">
    <source>
        <dbReference type="ARBA" id="ARBA00022737"/>
    </source>
</evidence>
<evidence type="ECO:0000256" key="2">
    <source>
        <dbReference type="ARBA" id="ARBA00023043"/>
    </source>
</evidence>
<dbReference type="SUPFAM" id="SSF48403">
    <property type="entry name" value="Ankyrin repeat"/>
    <property type="match status" value="3"/>
</dbReference>
<keyword evidence="4" id="KW-0862">Zinc</keyword>
<dbReference type="SMART" id="SM00248">
    <property type="entry name" value="ANK"/>
    <property type="match status" value="9"/>
</dbReference>
<dbReference type="Pfam" id="PF00096">
    <property type="entry name" value="zf-C2H2"/>
    <property type="match status" value="1"/>
</dbReference>
<keyword evidence="1" id="KW-0677">Repeat</keyword>
<feature type="domain" description="C2H2-type" evidence="5">
    <location>
        <begin position="1196"/>
        <end position="1224"/>
    </location>
</feature>
<keyword evidence="2 3" id="KW-0040">ANK repeat</keyword>
<dbReference type="Pfam" id="PF12796">
    <property type="entry name" value="Ank_2"/>
    <property type="match status" value="2"/>
</dbReference>
<sequence length="1281" mass="141416">MDFYDIRSELPAWSMDEQSGTELMVPVNGSMVDFGDELDFQVIADQGNLPFDTNSHDFALQGPLAGFRYQGNTSENLDPHFGFVDCGLNQSAVDGYRSTYALPCGNDANAGNGLPSDELADMLESLRLDEPIGITQNNSSRLIPLPNSKRGDSHRVLSAETSLAPASAIKGFKRTMLPRLRALFPESAVSHSSQLTLSDLSRYNTRWLTSVGVNGCVGQYRVAPVTKAVYNYLKLPMMTLLERESRTIAEQSLLLDMPYSQPLAETFSRGAVELGDIEAVERLLRCSRFEICPNDQKIIVDNHSYTAIERAAFLQHFRLTLLLASYGADLNKSYRKPGGSFKLHRIPILRPSHRAQVTGAVANAIDGHDMPSSIGSSLVGALLDRGATVRSEGLKKVAATEDHVMMEVLLHGGLRQHLHEWASNRFLHAAFATLPLASLIKIVTQLLTYDFDFTERRYEFTPEILFDWCGKDHPPRLIDIASLRGFDSIVGWLLDCNAPITSDTMVAAVSSLNADLVQLLLQRVPAANAFSTHFCTTPLAESVRIRSHDIYSMLSKLSDTMAMDRDSKTALLIAAAEAGDMVIVSRLTRPQSHCGVEAMGYALFAAVTADQTDSAVVLLEAGATTDPKEFNRSAFNLHGRELMNMRPLKAAVAHRNKALVRKLLDHNVCWSDCLAPAVEWGDRAVISDLLFARTCLSPLVFRKTEADEAEALAAAVRARDLGLLRQLLEHGLLVYASSPSAHRNSAAAVSVQLNETEMLSMIVAFWPSQLGPALACAVEYDKLKVFDLLEPTITTARPQEIGRLTRHAICLAIRENKSDFVRRIINLGGDYGGDDRTYANEVCHVRFFFFPLAEAIRKDQGQDLNMVKLVLRAKHGSIDRCLQMHPCDENLGEPADHRSISLNALLLAITTGNVDMVALIISCGANVNLPAFRGVRRTPLQEAVVCGHHDIVSLLIASGADVNGKPCQRAGRTAFQYAASAGFIGLAQLLIRHGADIRAPGASVNGRTSIEAAAEDGRFDMVTYLLRLGDWPEGQLEKSSRYAADNGHNAVANLVQSALVLTRDQSMTNWDTSPLHMTAQYGAEQSSRIEEILEPDSVLCERAMSTDFMPVAQLPQIPDQAMEHEFVAPTQQRADESQEVCGTSSSCAFELNPQFELRSQATKENVSEDPAPLMHDHLPLERADFLTPTATVRHRYFCNTCRMPFSNSSALKRHLRTKHKTRNDTMQFNCDFCDKKTARKDTMKRHQATHNKEGYLDCESCGGKFRRDYLRVHAELCSARL</sequence>
<gene>
    <name evidence="6" type="ORF">ZT1A5_G11073</name>
</gene>
<organism evidence="6 7">
    <name type="scientific">Zymoseptoria tritici ST99CH_1A5</name>
    <dbReference type="NCBI Taxonomy" id="1276529"/>
    <lineage>
        <taxon>Eukaryota</taxon>
        <taxon>Fungi</taxon>
        <taxon>Dikarya</taxon>
        <taxon>Ascomycota</taxon>
        <taxon>Pezizomycotina</taxon>
        <taxon>Dothideomycetes</taxon>
        <taxon>Dothideomycetidae</taxon>
        <taxon>Mycosphaerellales</taxon>
        <taxon>Mycosphaerellaceae</taxon>
        <taxon>Zymoseptoria</taxon>
    </lineage>
</organism>
<dbReference type="InterPro" id="IPR002110">
    <property type="entry name" value="Ankyrin_rpt"/>
</dbReference>
<dbReference type="Proteomes" id="UP000215453">
    <property type="component" value="Chromosome 12"/>
</dbReference>
<evidence type="ECO:0000256" key="3">
    <source>
        <dbReference type="PROSITE-ProRule" id="PRU00023"/>
    </source>
</evidence>
<dbReference type="InterPro" id="IPR036236">
    <property type="entry name" value="Znf_C2H2_sf"/>
</dbReference>
<dbReference type="PROSITE" id="PS50157">
    <property type="entry name" value="ZINC_FINGER_C2H2_2"/>
    <property type="match status" value="2"/>
</dbReference>
<dbReference type="Gene3D" id="3.30.160.60">
    <property type="entry name" value="Classic Zinc Finger"/>
    <property type="match status" value="1"/>
</dbReference>
<name>A0A1Y6LYZ4_ZYMTR</name>
<dbReference type="InterPro" id="IPR036770">
    <property type="entry name" value="Ankyrin_rpt-contain_sf"/>
</dbReference>
<feature type="domain" description="C2H2-type" evidence="5">
    <location>
        <begin position="1228"/>
        <end position="1255"/>
    </location>
</feature>
<protein>
    <recommendedName>
        <fullName evidence="5">C2H2-type domain-containing protein</fullName>
    </recommendedName>
</protein>
<dbReference type="PROSITE" id="PS50297">
    <property type="entry name" value="ANK_REP_REGION"/>
    <property type="match status" value="2"/>
</dbReference>
<reference evidence="6 7" key="1">
    <citation type="submission" date="2016-10" db="EMBL/GenBank/DDBJ databases">
        <authorList>
            <person name="Varghese N."/>
        </authorList>
    </citation>
    <scope>NUCLEOTIDE SEQUENCE [LARGE SCALE GENOMIC DNA]</scope>
</reference>
<dbReference type="EMBL" id="LT882687">
    <property type="protein sequence ID" value="SMY29624.1"/>
    <property type="molecule type" value="Genomic_DNA"/>
</dbReference>
<feature type="repeat" description="ANK" evidence="3">
    <location>
        <begin position="935"/>
        <end position="967"/>
    </location>
</feature>
<dbReference type="Gene3D" id="1.25.40.20">
    <property type="entry name" value="Ankyrin repeat-containing domain"/>
    <property type="match status" value="3"/>
</dbReference>
<dbReference type="SUPFAM" id="SSF57667">
    <property type="entry name" value="beta-beta-alpha zinc fingers"/>
    <property type="match status" value="1"/>
</dbReference>